<organism evidence="1 2">
    <name type="scientific">Melastoma candidum</name>
    <dbReference type="NCBI Taxonomy" id="119954"/>
    <lineage>
        <taxon>Eukaryota</taxon>
        <taxon>Viridiplantae</taxon>
        <taxon>Streptophyta</taxon>
        <taxon>Embryophyta</taxon>
        <taxon>Tracheophyta</taxon>
        <taxon>Spermatophyta</taxon>
        <taxon>Magnoliopsida</taxon>
        <taxon>eudicotyledons</taxon>
        <taxon>Gunneridae</taxon>
        <taxon>Pentapetalae</taxon>
        <taxon>rosids</taxon>
        <taxon>malvids</taxon>
        <taxon>Myrtales</taxon>
        <taxon>Melastomataceae</taxon>
        <taxon>Melastomatoideae</taxon>
        <taxon>Melastomateae</taxon>
        <taxon>Melastoma</taxon>
    </lineage>
</organism>
<proteinExistence type="predicted"/>
<evidence type="ECO:0000313" key="1">
    <source>
        <dbReference type="EMBL" id="KAI4383235.1"/>
    </source>
</evidence>
<evidence type="ECO:0000313" key="2">
    <source>
        <dbReference type="Proteomes" id="UP001057402"/>
    </source>
</evidence>
<accession>A0ACB9RVX1</accession>
<reference evidence="2" key="1">
    <citation type="journal article" date="2023" name="Front. Plant Sci.">
        <title>Chromosomal-level genome assembly of Melastoma candidum provides insights into trichome evolution.</title>
        <authorList>
            <person name="Zhong Y."/>
            <person name="Wu W."/>
            <person name="Sun C."/>
            <person name="Zou P."/>
            <person name="Liu Y."/>
            <person name="Dai S."/>
            <person name="Zhou R."/>
        </authorList>
    </citation>
    <scope>NUCLEOTIDE SEQUENCE [LARGE SCALE GENOMIC DNA]</scope>
</reference>
<comment type="caution">
    <text evidence="1">The sequence shown here is derived from an EMBL/GenBank/DDBJ whole genome shotgun (WGS) entry which is preliminary data.</text>
</comment>
<name>A0ACB9RVX1_9MYRT</name>
<dbReference type="Proteomes" id="UP001057402">
    <property type="component" value="Chromosome 3"/>
</dbReference>
<dbReference type="EMBL" id="CM042882">
    <property type="protein sequence ID" value="KAI4383235.1"/>
    <property type="molecule type" value="Genomic_DNA"/>
</dbReference>
<keyword evidence="2" id="KW-1185">Reference proteome</keyword>
<gene>
    <name evidence="1" type="ORF">MLD38_009100</name>
</gene>
<protein>
    <submittedName>
        <fullName evidence="1">Uncharacterized protein</fullName>
    </submittedName>
</protein>
<sequence length="411" mass="45082">MAIGLVLVMIAHLALFVWSVTAARQGLRELNSLSHGRSLASSLSSSSYSLCANMVTPWGYACEEHKVTTADGYILGLQRIPASHSGQQASKPPVLLQHGLIMDSVTWVYNQPSQSLAFILADNGYDVWMANSRGTNSSSGHTTLTTSDAAYWEWSWDELVSYDLTATVQYVNGVTGQNLHYAAHSLGTLMALAAFSQNQLVNSVRSAVLLSPIAYLNNLPSFLTRVAAETFLADQIYWLGLHEFSPKGPAVGTLLNNLCSLSSALCGNLMNAFTGQNCCLNSSRSSVFFRYEPQPTSTKNMIHLSQMIRTGKITKFDYGQDGNMNHYAQTTPPAYNMSSIPTNIPLYLSYGGKDELSDVKDVQQLLAKLQNHNSNDLVVQYVAQYAHADFVFGVDAYQVVYKPVLAFLQRN</sequence>